<gene>
    <name evidence="5" type="ORF">TNCT_393791</name>
</gene>
<evidence type="ECO:0000256" key="1">
    <source>
        <dbReference type="ARBA" id="ARBA00007596"/>
    </source>
</evidence>
<evidence type="ECO:0000313" key="5">
    <source>
        <dbReference type="EMBL" id="GFR30999.1"/>
    </source>
</evidence>
<dbReference type="InterPro" id="IPR038584">
    <property type="entry name" value="Ribosomal_bL33_sf"/>
</dbReference>
<keyword evidence="6" id="KW-1185">Reference proteome</keyword>
<dbReference type="Gene3D" id="2.20.28.120">
    <property type="entry name" value="Ribosomal protein L33"/>
    <property type="match status" value="1"/>
</dbReference>
<comment type="caution">
    <text evidence="5">The sequence shown here is derived from an EMBL/GenBank/DDBJ whole genome shotgun (WGS) entry which is preliminary data.</text>
</comment>
<name>A0A8X6M4H7_TRICU</name>
<evidence type="ECO:0000256" key="2">
    <source>
        <dbReference type="ARBA" id="ARBA00022980"/>
    </source>
</evidence>
<organism evidence="5 6">
    <name type="scientific">Trichonephila clavata</name>
    <name type="common">Joro spider</name>
    <name type="synonym">Nephila clavata</name>
    <dbReference type="NCBI Taxonomy" id="2740835"/>
    <lineage>
        <taxon>Eukaryota</taxon>
        <taxon>Metazoa</taxon>
        <taxon>Ecdysozoa</taxon>
        <taxon>Arthropoda</taxon>
        <taxon>Chelicerata</taxon>
        <taxon>Arachnida</taxon>
        <taxon>Araneae</taxon>
        <taxon>Araneomorphae</taxon>
        <taxon>Entelegynae</taxon>
        <taxon>Araneoidea</taxon>
        <taxon>Nephilidae</taxon>
        <taxon>Trichonephila</taxon>
    </lineage>
</organism>
<dbReference type="GO" id="GO:1990904">
    <property type="term" value="C:ribonucleoprotein complex"/>
    <property type="evidence" value="ECO:0007669"/>
    <property type="project" value="UniProtKB-KW"/>
</dbReference>
<dbReference type="GO" id="GO:0003735">
    <property type="term" value="F:structural constituent of ribosome"/>
    <property type="evidence" value="ECO:0007669"/>
    <property type="project" value="InterPro"/>
</dbReference>
<dbReference type="GO" id="GO:0006412">
    <property type="term" value="P:translation"/>
    <property type="evidence" value="ECO:0007669"/>
    <property type="project" value="InterPro"/>
</dbReference>
<dbReference type="InterPro" id="IPR001705">
    <property type="entry name" value="Ribosomal_bL33"/>
</dbReference>
<reference evidence="5" key="1">
    <citation type="submission" date="2020-07" db="EMBL/GenBank/DDBJ databases">
        <title>Multicomponent nature underlies the extraordinary mechanical properties of spider dragline silk.</title>
        <authorList>
            <person name="Kono N."/>
            <person name="Nakamura H."/>
            <person name="Mori M."/>
            <person name="Yoshida Y."/>
            <person name="Ohtoshi R."/>
            <person name="Malay A.D."/>
            <person name="Moran D.A.P."/>
            <person name="Tomita M."/>
            <person name="Numata K."/>
            <person name="Arakawa K."/>
        </authorList>
    </citation>
    <scope>NUCLEOTIDE SEQUENCE</scope>
</reference>
<dbReference type="Proteomes" id="UP000887116">
    <property type="component" value="Unassembled WGS sequence"/>
</dbReference>
<sequence length="119" mass="14094">MKIPFDLMQFLEPFTSPQDACYLTYLSLLSWQTLIFSFRKFNAKLNDLNFCVLEFLIFLDVEMGKFTHVIVTLKSVVTHHTIKAIRPKNSLRMEVIKFDPHAQRHVLYQEKKKTVNFIP</sequence>
<keyword evidence="2" id="KW-0689">Ribosomal protein</keyword>
<proteinExistence type="inferred from homology"/>
<evidence type="ECO:0000313" key="6">
    <source>
        <dbReference type="Proteomes" id="UP000887116"/>
    </source>
</evidence>
<comment type="similarity">
    <text evidence="1">Belongs to the bacterial ribosomal protein bL33 family.</text>
</comment>
<protein>
    <recommendedName>
        <fullName evidence="4">39S ribosomal protein L33, mitochondrial</fullName>
    </recommendedName>
</protein>
<evidence type="ECO:0000256" key="3">
    <source>
        <dbReference type="ARBA" id="ARBA00023274"/>
    </source>
</evidence>
<accession>A0A8X6M4H7</accession>
<dbReference type="GO" id="GO:0005737">
    <property type="term" value="C:cytoplasm"/>
    <property type="evidence" value="ECO:0007669"/>
    <property type="project" value="UniProtKB-ARBA"/>
</dbReference>
<evidence type="ECO:0000256" key="4">
    <source>
        <dbReference type="ARBA" id="ARBA00035436"/>
    </source>
</evidence>
<dbReference type="EMBL" id="BMAO01009456">
    <property type="protein sequence ID" value="GFR30999.1"/>
    <property type="molecule type" value="Genomic_DNA"/>
</dbReference>
<dbReference type="AlphaFoldDB" id="A0A8X6M4H7"/>
<dbReference type="InterPro" id="IPR011332">
    <property type="entry name" value="Ribosomal_zn-bd"/>
</dbReference>
<dbReference type="Pfam" id="PF00471">
    <property type="entry name" value="Ribosomal_L33"/>
    <property type="match status" value="1"/>
</dbReference>
<keyword evidence="3" id="KW-0687">Ribonucleoprotein</keyword>
<dbReference type="GO" id="GO:0005840">
    <property type="term" value="C:ribosome"/>
    <property type="evidence" value="ECO:0007669"/>
    <property type="project" value="UniProtKB-KW"/>
</dbReference>
<dbReference type="SUPFAM" id="SSF57829">
    <property type="entry name" value="Zn-binding ribosomal proteins"/>
    <property type="match status" value="1"/>
</dbReference>